<feature type="compositionally biased region" description="Polar residues" evidence="1">
    <location>
        <begin position="42"/>
        <end position="56"/>
    </location>
</feature>
<feature type="region of interest" description="Disordered" evidence="1">
    <location>
        <begin position="32"/>
        <end position="59"/>
    </location>
</feature>
<feature type="compositionally biased region" description="Basic and acidic residues" evidence="1">
    <location>
        <begin position="215"/>
        <end position="228"/>
    </location>
</feature>
<feature type="signal peptide" evidence="2">
    <location>
        <begin position="1"/>
        <end position="15"/>
    </location>
</feature>
<reference evidence="3" key="1">
    <citation type="submission" date="2023-01" db="EMBL/GenBank/DDBJ databases">
        <title>The growth and conidiation of Purpureocillium lavendulum are regulated by nitrogen source and histone H3K14 acetylation.</title>
        <authorList>
            <person name="Tang P."/>
            <person name="Han J."/>
            <person name="Zhang C."/>
            <person name="Tang P."/>
            <person name="Qi F."/>
            <person name="Zhang K."/>
            <person name="Liang L."/>
        </authorList>
    </citation>
    <scope>NUCLEOTIDE SEQUENCE</scope>
    <source>
        <strain evidence="3">YMF1.00683</strain>
    </source>
</reference>
<name>A0AB34FUB6_9HYPO</name>
<keyword evidence="4" id="KW-1185">Reference proteome</keyword>
<sequence>MRSIAIVLFTALAVALPRSLEERGRAPARVIFPGPVSEESPKQSGTNLGNKQTGNEGKQAWRRPFCRDDDETCLGTVRFCDVIYRRENLPVGHNKNEIERRTRECLAGREISGWPLKEWYCPAVYCPKEFSRSEQCRGTERTCAWRLGYHTTTACLADHEAKMMVKEYRCDARLPFYEGTQESCWDTGHPSDEACWGIEQYCASETRYKSGGYKSSDECRRARHENPNKRNISTRQRDSISVKGKATKAPEGKWVFED</sequence>
<evidence type="ECO:0000313" key="3">
    <source>
        <dbReference type="EMBL" id="KAJ6442413.1"/>
    </source>
</evidence>
<feature type="compositionally biased region" description="Basic and acidic residues" evidence="1">
    <location>
        <begin position="248"/>
        <end position="258"/>
    </location>
</feature>
<evidence type="ECO:0000256" key="2">
    <source>
        <dbReference type="SAM" id="SignalP"/>
    </source>
</evidence>
<dbReference type="EMBL" id="JAQHRD010000004">
    <property type="protein sequence ID" value="KAJ6442413.1"/>
    <property type="molecule type" value="Genomic_DNA"/>
</dbReference>
<evidence type="ECO:0000313" key="4">
    <source>
        <dbReference type="Proteomes" id="UP001163105"/>
    </source>
</evidence>
<feature type="region of interest" description="Disordered" evidence="1">
    <location>
        <begin position="210"/>
        <end position="258"/>
    </location>
</feature>
<dbReference type="Proteomes" id="UP001163105">
    <property type="component" value="Unassembled WGS sequence"/>
</dbReference>
<dbReference type="AlphaFoldDB" id="A0AB34FUB6"/>
<protein>
    <submittedName>
        <fullName evidence="3">Uncharacterized protein</fullName>
    </submittedName>
</protein>
<feature type="chain" id="PRO_5044186495" evidence="2">
    <location>
        <begin position="16"/>
        <end position="258"/>
    </location>
</feature>
<evidence type="ECO:0000256" key="1">
    <source>
        <dbReference type="SAM" id="MobiDB-lite"/>
    </source>
</evidence>
<proteinExistence type="predicted"/>
<comment type="caution">
    <text evidence="3">The sequence shown here is derived from an EMBL/GenBank/DDBJ whole genome shotgun (WGS) entry which is preliminary data.</text>
</comment>
<organism evidence="3 4">
    <name type="scientific">Purpureocillium lavendulum</name>
    <dbReference type="NCBI Taxonomy" id="1247861"/>
    <lineage>
        <taxon>Eukaryota</taxon>
        <taxon>Fungi</taxon>
        <taxon>Dikarya</taxon>
        <taxon>Ascomycota</taxon>
        <taxon>Pezizomycotina</taxon>
        <taxon>Sordariomycetes</taxon>
        <taxon>Hypocreomycetidae</taxon>
        <taxon>Hypocreales</taxon>
        <taxon>Ophiocordycipitaceae</taxon>
        <taxon>Purpureocillium</taxon>
    </lineage>
</organism>
<keyword evidence="2" id="KW-0732">Signal</keyword>
<gene>
    <name evidence="3" type="ORF">O9K51_05972</name>
</gene>
<accession>A0AB34FUB6</accession>